<protein>
    <submittedName>
        <fullName evidence="1">Uncharacterized protein</fullName>
    </submittedName>
</protein>
<reference evidence="1" key="1">
    <citation type="submission" date="2018-02" db="EMBL/GenBank/DDBJ databases">
        <title>Rhizophora mucronata_Transcriptome.</title>
        <authorList>
            <person name="Meera S.P."/>
            <person name="Sreeshan A."/>
            <person name="Augustine A."/>
        </authorList>
    </citation>
    <scope>NUCLEOTIDE SEQUENCE</scope>
    <source>
        <tissue evidence="1">Leaf</tissue>
    </source>
</reference>
<accession>A0A2P2R225</accession>
<sequence>MACFKFLYILPYSVMFLPPHFHLWRYVITLKE</sequence>
<organism evidence="1">
    <name type="scientific">Rhizophora mucronata</name>
    <name type="common">Asiatic mangrove</name>
    <dbReference type="NCBI Taxonomy" id="61149"/>
    <lineage>
        <taxon>Eukaryota</taxon>
        <taxon>Viridiplantae</taxon>
        <taxon>Streptophyta</taxon>
        <taxon>Embryophyta</taxon>
        <taxon>Tracheophyta</taxon>
        <taxon>Spermatophyta</taxon>
        <taxon>Magnoliopsida</taxon>
        <taxon>eudicotyledons</taxon>
        <taxon>Gunneridae</taxon>
        <taxon>Pentapetalae</taxon>
        <taxon>rosids</taxon>
        <taxon>fabids</taxon>
        <taxon>Malpighiales</taxon>
        <taxon>Rhizophoraceae</taxon>
        <taxon>Rhizophora</taxon>
    </lineage>
</organism>
<name>A0A2P2R225_RHIMU</name>
<evidence type="ECO:0000313" key="1">
    <source>
        <dbReference type="EMBL" id="MBX73305.1"/>
    </source>
</evidence>
<dbReference type="AlphaFoldDB" id="A0A2P2R225"/>
<proteinExistence type="predicted"/>
<dbReference type="EMBL" id="GGEC01092821">
    <property type="protein sequence ID" value="MBX73305.1"/>
    <property type="molecule type" value="Transcribed_RNA"/>
</dbReference>